<dbReference type="EMBL" id="KB467865">
    <property type="protein sequence ID" value="PCH36186.1"/>
    <property type="molecule type" value="Genomic_DNA"/>
</dbReference>
<dbReference type="SFLD" id="SFLDS00019">
    <property type="entry name" value="Glutathione_Transferase_(cytos"/>
    <property type="match status" value="1"/>
</dbReference>
<dbReference type="SFLD" id="SFLDG00358">
    <property type="entry name" value="Main_(cytGST)"/>
    <property type="match status" value="1"/>
</dbReference>
<comment type="function">
    <text evidence="5">Involved in the oxidative stress response and detoxification.</text>
</comment>
<dbReference type="Pfam" id="PF02798">
    <property type="entry name" value="GST_N"/>
    <property type="match status" value="1"/>
</dbReference>
<dbReference type="InterPro" id="IPR036282">
    <property type="entry name" value="Glutathione-S-Trfase_C_sf"/>
</dbReference>
<dbReference type="InterPro" id="IPR004046">
    <property type="entry name" value="GST_C"/>
</dbReference>
<dbReference type="SFLD" id="SFLDG01151">
    <property type="entry name" value="Main.2:_Nu-like"/>
    <property type="match status" value="1"/>
</dbReference>
<accession>A0A2H3J1X7</accession>
<evidence type="ECO:0000313" key="10">
    <source>
        <dbReference type="Proteomes" id="UP000218811"/>
    </source>
</evidence>
<organism evidence="9 10">
    <name type="scientific">Wolfiporia cocos (strain MD-104)</name>
    <name type="common">Brown rot fungus</name>
    <dbReference type="NCBI Taxonomy" id="742152"/>
    <lineage>
        <taxon>Eukaryota</taxon>
        <taxon>Fungi</taxon>
        <taxon>Dikarya</taxon>
        <taxon>Basidiomycota</taxon>
        <taxon>Agaricomycotina</taxon>
        <taxon>Agaricomycetes</taxon>
        <taxon>Polyporales</taxon>
        <taxon>Phaeolaceae</taxon>
        <taxon>Wolfiporia</taxon>
    </lineage>
</organism>
<keyword evidence="3 9" id="KW-0808">Transferase</keyword>
<evidence type="ECO:0000256" key="4">
    <source>
        <dbReference type="ARBA" id="ARBA00047960"/>
    </source>
</evidence>
<dbReference type="InterPro" id="IPR010987">
    <property type="entry name" value="Glutathione-S-Trfase_C-like"/>
</dbReference>
<protein>
    <recommendedName>
        <fullName evidence="2">glutathione transferase</fullName>
        <ecNumber evidence="2">2.5.1.18</ecNumber>
    </recommendedName>
</protein>
<evidence type="ECO:0000256" key="1">
    <source>
        <dbReference type="ARBA" id="ARBA00007409"/>
    </source>
</evidence>
<dbReference type="PROSITE" id="PS50405">
    <property type="entry name" value="GST_CTER"/>
    <property type="match status" value="1"/>
</dbReference>
<dbReference type="FunFam" id="1.20.1050.130:FF:000016">
    <property type="entry name" value="Glutathione S-transferase 1"/>
    <property type="match status" value="1"/>
</dbReference>
<reference evidence="9 10" key="1">
    <citation type="journal article" date="2012" name="Science">
        <title>The Paleozoic origin of enzymatic lignin decomposition reconstructed from 31 fungal genomes.</title>
        <authorList>
            <person name="Floudas D."/>
            <person name="Binder M."/>
            <person name="Riley R."/>
            <person name="Barry K."/>
            <person name="Blanchette R.A."/>
            <person name="Henrissat B."/>
            <person name="Martinez A.T."/>
            <person name="Otillar R."/>
            <person name="Spatafora J.W."/>
            <person name="Yadav J.S."/>
            <person name="Aerts A."/>
            <person name="Benoit I."/>
            <person name="Boyd A."/>
            <person name="Carlson A."/>
            <person name="Copeland A."/>
            <person name="Coutinho P.M."/>
            <person name="de Vries R.P."/>
            <person name="Ferreira P."/>
            <person name="Findley K."/>
            <person name="Foster B."/>
            <person name="Gaskell J."/>
            <person name="Glotzer D."/>
            <person name="Gorecki P."/>
            <person name="Heitman J."/>
            <person name="Hesse C."/>
            <person name="Hori C."/>
            <person name="Igarashi K."/>
            <person name="Jurgens J.A."/>
            <person name="Kallen N."/>
            <person name="Kersten P."/>
            <person name="Kohler A."/>
            <person name="Kuees U."/>
            <person name="Kumar T.K.A."/>
            <person name="Kuo A."/>
            <person name="LaButti K."/>
            <person name="Larrondo L.F."/>
            <person name="Lindquist E."/>
            <person name="Ling A."/>
            <person name="Lombard V."/>
            <person name="Lucas S."/>
            <person name="Lundell T."/>
            <person name="Martin R."/>
            <person name="McLaughlin D.J."/>
            <person name="Morgenstern I."/>
            <person name="Morin E."/>
            <person name="Murat C."/>
            <person name="Nagy L.G."/>
            <person name="Nolan M."/>
            <person name="Ohm R.A."/>
            <person name="Patyshakuliyeva A."/>
            <person name="Rokas A."/>
            <person name="Ruiz-Duenas F.J."/>
            <person name="Sabat G."/>
            <person name="Salamov A."/>
            <person name="Samejima M."/>
            <person name="Schmutz J."/>
            <person name="Slot J.C."/>
            <person name="St John F."/>
            <person name="Stenlid J."/>
            <person name="Sun H."/>
            <person name="Sun S."/>
            <person name="Syed K."/>
            <person name="Tsang A."/>
            <person name="Wiebenga A."/>
            <person name="Young D."/>
            <person name="Pisabarro A."/>
            <person name="Eastwood D.C."/>
            <person name="Martin F."/>
            <person name="Cullen D."/>
            <person name="Grigoriev I.V."/>
            <person name="Hibbett D.S."/>
        </authorList>
    </citation>
    <scope>NUCLEOTIDE SEQUENCE [LARGE SCALE GENOMIC DNA]</scope>
    <source>
        <strain evidence="9 10">MD-104</strain>
    </source>
</reference>
<dbReference type="SUPFAM" id="SSF52833">
    <property type="entry name" value="Thioredoxin-like"/>
    <property type="match status" value="1"/>
</dbReference>
<dbReference type="SUPFAM" id="SSF47616">
    <property type="entry name" value="GST C-terminal domain-like"/>
    <property type="match status" value="1"/>
</dbReference>
<dbReference type="Gene3D" id="1.20.1050.130">
    <property type="match status" value="1"/>
</dbReference>
<evidence type="ECO:0000256" key="5">
    <source>
        <dbReference type="ARBA" id="ARBA00060024"/>
    </source>
</evidence>
<evidence type="ECO:0000259" key="7">
    <source>
        <dbReference type="PROSITE" id="PS50404"/>
    </source>
</evidence>
<dbReference type="Proteomes" id="UP000218811">
    <property type="component" value="Unassembled WGS sequence"/>
</dbReference>
<feature type="domain" description="GST C-terminal" evidence="8">
    <location>
        <begin position="95"/>
        <end position="232"/>
    </location>
</feature>
<dbReference type="PANTHER" id="PTHR44051:SF3">
    <property type="entry name" value="TRANSCRIPTIONAL REGULATOR URE2"/>
    <property type="match status" value="1"/>
</dbReference>
<keyword evidence="10" id="KW-1185">Reference proteome</keyword>
<evidence type="ECO:0000256" key="6">
    <source>
        <dbReference type="RuleBase" id="RU003494"/>
    </source>
</evidence>
<proteinExistence type="inferred from homology"/>
<evidence type="ECO:0000256" key="2">
    <source>
        <dbReference type="ARBA" id="ARBA00012452"/>
    </source>
</evidence>
<dbReference type="PROSITE" id="PS50404">
    <property type="entry name" value="GST_NTER"/>
    <property type="match status" value="1"/>
</dbReference>
<dbReference type="InterPro" id="IPR004045">
    <property type="entry name" value="Glutathione_S-Trfase_N"/>
</dbReference>
<dbReference type="InterPro" id="IPR040079">
    <property type="entry name" value="Glutathione_S-Trfase"/>
</dbReference>
<gene>
    <name evidence="9" type="ORF">WOLCODRAFT_81144</name>
</gene>
<dbReference type="CDD" id="cd03048">
    <property type="entry name" value="GST_N_Ure2p_like"/>
    <property type="match status" value="1"/>
</dbReference>
<dbReference type="AlphaFoldDB" id="A0A2H3J1X7"/>
<dbReference type="OMA" id="HENNDFI"/>
<sequence length="232" mass="26618">MSHGKQFTLYTHGSGPNGLKVIIVLEELSLTYESNYLDFNKNEQKSPAHVALNPNGRIPTLIDHANNDFVVWESNAILLYLVGKYDTTRKLSAEKFEEKVLQLQWLFFQASGQGHVWQIPYIGQAVWFKRYHHEKIPSAIERYQKETLRVLGVLDSVLSKQKWLVGDKCTIADLSFVTWNNYVIHDICTDINDVDVEKDFPALYKWHNALVSRGSVHKALAEREAFLAAQSQ</sequence>
<evidence type="ECO:0000259" key="8">
    <source>
        <dbReference type="PROSITE" id="PS50405"/>
    </source>
</evidence>
<evidence type="ECO:0000256" key="3">
    <source>
        <dbReference type="ARBA" id="ARBA00022679"/>
    </source>
</evidence>
<dbReference type="InterPro" id="IPR036249">
    <property type="entry name" value="Thioredoxin-like_sf"/>
</dbReference>
<dbReference type="GO" id="GO:0005634">
    <property type="term" value="C:nucleus"/>
    <property type="evidence" value="ECO:0007669"/>
    <property type="project" value="UniProtKB-ARBA"/>
</dbReference>
<dbReference type="Pfam" id="PF00043">
    <property type="entry name" value="GST_C"/>
    <property type="match status" value="1"/>
</dbReference>
<dbReference type="GO" id="GO:0005737">
    <property type="term" value="C:cytoplasm"/>
    <property type="evidence" value="ECO:0007669"/>
    <property type="project" value="UniProtKB-ARBA"/>
</dbReference>
<evidence type="ECO:0000313" key="9">
    <source>
        <dbReference type="EMBL" id="PCH36186.1"/>
    </source>
</evidence>
<name>A0A2H3J1X7_WOLCO</name>
<comment type="catalytic activity">
    <reaction evidence="4">
        <text>RX + glutathione = an S-substituted glutathione + a halide anion + H(+)</text>
        <dbReference type="Rhea" id="RHEA:16437"/>
        <dbReference type="ChEBI" id="CHEBI:15378"/>
        <dbReference type="ChEBI" id="CHEBI:16042"/>
        <dbReference type="ChEBI" id="CHEBI:17792"/>
        <dbReference type="ChEBI" id="CHEBI:57925"/>
        <dbReference type="ChEBI" id="CHEBI:90779"/>
        <dbReference type="EC" id="2.5.1.18"/>
    </reaction>
</comment>
<feature type="domain" description="GST N-terminal" evidence="7">
    <location>
        <begin position="5"/>
        <end position="89"/>
    </location>
</feature>
<dbReference type="PANTHER" id="PTHR44051">
    <property type="entry name" value="GLUTATHIONE S-TRANSFERASE-RELATED"/>
    <property type="match status" value="1"/>
</dbReference>
<comment type="similarity">
    <text evidence="1 6">Belongs to the GST superfamily.</text>
</comment>
<dbReference type="GO" id="GO:0004364">
    <property type="term" value="F:glutathione transferase activity"/>
    <property type="evidence" value="ECO:0007669"/>
    <property type="project" value="UniProtKB-EC"/>
</dbReference>
<dbReference type="STRING" id="742152.A0A2H3J1X7"/>
<dbReference type="EC" id="2.5.1.18" evidence="2"/>
<dbReference type="OrthoDB" id="422574at2759"/>